<dbReference type="InterPro" id="IPR025110">
    <property type="entry name" value="AMP-bd_C"/>
</dbReference>
<keyword evidence="3" id="KW-0812">Transmembrane</keyword>
<reference evidence="6 7" key="1">
    <citation type="submission" date="2014-03" db="EMBL/GenBank/DDBJ databases">
        <title>Genome sequence of the diesel-degrader and plant-growth promoter Acinetobacter oleivorans PF-1 isolated from the roots of poplar tree.</title>
        <authorList>
            <person name="Gkorezis P."/>
            <person name="van Hamme J."/>
            <person name="Rineau F."/>
            <person name="Vangronsveld J."/>
            <person name="Francetti A."/>
        </authorList>
    </citation>
    <scope>NUCLEOTIDE SEQUENCE [LARGE SCALE GENOMIC DNA]</scope>
    <source>
        <strain evidence="6 7">PF1</strain>
    </source>
</reference>
<keyword evidence="6" id="KW-0548">Nucleotidyltransferase</keyword>
<organism evidence="6 7">
    <name type="scientific">Acinetobacter oleivorans</name>
    <dbReference type="NCBI Taxonomy" id="1148157"/>
    <lineage>
        <taxon>Bacteria</taxon>
        <taxon>Pseudomonadati</taxon>
        <taxon>Pseudomonadota</taxon>
        <taxon>Gammaproteobacteria</taxon>
        <taxon>Moraxellales</taxon>
        <taxon>Moraxellaceae</taxon>
        <taxon>Acinetobacter</taxon>
    </lineage>
</organism>
<dbReference type="Pfam" id="PF00501">
    <property type="entry name" value="AMP-binding"/>
    <property type="match status" value="1"/>
</dbReference>
<dbReference type="Pfam" id="PF13193">
    <property type="entry name" value="AMP-binding_C"/>
    <property type="match status" value="1"/>
</dbReference>
<evidence type="ECO:0000259" key="5">
    <source>
        <dbReference type="Pfam" id="PF13193"/>
    </source>
</evidence>
<dbReference type="Proteomes" id="UP000031012">
    <property type="component" value="Unassembled WGS sequence"/>
</dbReference>
<feature type="transmembrane region" description="Helical" evidence="3">
    <location>
        <begin position="91"/>
        <end position="111"/>
    </location>
</feature>
<dbReference type="InterPro" id="IPR000873">
    <property type="entry name" value="AMP-dep_synth/lig_dom"/>
</dbReference>
<keyword evidence="3" id="KW-1133">Transmembrane helix</keyword>
<dbReference type="PANTHER" id="PTHR43767:SF1">
    <property type="entry name" value="NONRIBOSOMAL PEPTIDE SYNTHASE PES1 (EUROFUNG)-RELATED"/>
    <property type="match status" value="1"/>
</dbReference>
<feature type="domain" description="AMP-binding enzyme C-terminal" evidence="5">
    <location>
        <begin position="455"/>
        <end position="536"/>
    </location>
</feature>
<evidence type="ECO:0000313" key="6">
    <source>
        <dbReference type="EMBL" id="KHN67458.1"/>
    </source>
</evidence>
<gene>
    <name evidence="6" type="primary">entE</name>
    <name evidence="6" type="ORF">DH17_12370</name>
</gene>
<dbReference type="EC" id="2.7.7.58" evidence="6"/>
<dbReference type="Gene3D" id="3.40.50.980">
    <property type="match status" value="2"/>
</dbReference>
<feature type="domain" description="AMP-dependent synthetase/ligase" evidence="4">
    <location>
        <begin position="37"/>
        <end position="404"/>
    </location>
</feature>
<dbReference type="GO" id="GO:0016878">
    <property type="term" value="F:acid-thiol ligase activity"/>
    <property type="evidence" value="ECO:0007669"/>
    <property type="project" value="UniProtKB-ARBA"/>
</dbReference>
<accession>A0A0B2UDK0</accession>
<dbReference type="SUPFAM" id="SSF56801">
    <property type="entry name" value="Acetyl-CoA synthetase-like"/>
    <property type="match status" value="1"/>
</dbReference>
<keyword evidence="3" id="KW-0472">Membrane</keyword>
<dbReference type="InterPro" id="IPR050237">
    <property type="entry name" value="ATP-dep_AMP-bd_enzyme"/>
</dbReference>
<dbReference type="EMBL" id="JHQK01000004">
    <property type="protein sequence ID" value="KHN67458.1"/>
    <property type="molecule type" value="Genomic_DNA"/>
</dbReference>
<comment type="caution">
    <text evidence="6">The sequence shown here is derived from an EMBL/GenBank/DDBJ whole genome shotgun (WGS) entry which is preliminary data.</text>
</comment>
<evidence type="ECO:0000259" key="4">
    <source>
        <dbReference type="Pfam" id="PF00501"/>
    </source>
</evidence>
<protein>
    <submittedName>
        <fullName evidence="6">Enterobactin synthase subunit E</fullName>
        <ecNumber evidence="6">2.7.7.58</ecNumber>
    </submittedName>
</protein>
<dbReference type="InterPro" id="IPR020845">
    <property type="entry name" value="AMP-binding_CS"/>
</dbReference>
<keyword evidence="2" id="KW-0436">Ligase</keyword>
<dbReference type="AlphaFoldDB" id="A0A0B2UDK0"/>
<keyword evidence="6" id="KW-0808">Transferase</keyword>
<evidence type="ECO:0000256" key="2">
    <source>
        <dbReference type="ARBA" id="ARBA00022598"/>
    </source>
</evidence>
<dbReference type="FunFam" id="2.30.38.10:FF:000003">
    <property type="entry name" value="Vibriobactin-specific 2,3-dihydroxybenzoate-AMP ligase"/>
    <property type="match status" value="1"/>
</dbReference>
<dbReference type="PROSITE" id="PS00455">
    <property type="entry name" value="AMP_BINDING"/>
    <property type="match status" value="1"/>
</dbReference>
<evidence type="ECO:0000256" key="1">
    <source>
        <dbReference type="ARBA" id="ARBA00004924"/>
    </source>
</evidence>
<evidence type="ECO:0000256" key="3">
    <source>
        <dbReference type="SAM" id="Phobius"/>
    </source>
</evidence>
<dbReference type="GO" id="GO:0016779">
    <property type="term" value="F:nucleotidyltransferase activity"/>
    <property type="evidence" value="ECO:0007669"/>
    <property type="project" value="UniProtKB-KW"/>
</dbReference>
<name>A0A0B2UDK0_9GAMM</name>
<evidence type="ECO:0000313" key="7">
    <source>
        <dbReference type="Proteomes" id="UP000031012"/>
    </source>
</evidence>
<dbReference type="InterPro" id="IPR045851">
    <property type="entry name" value="AMP-bd_C_sf"/>
</dbReference>
<dbReference type="Gene3D" id="2.30.38.10">
    <property type="entry name" value="Luciferase, Domain 3"/>
    <property type="match status" value="1"/>
</dbReference>
<proteinExistence type="predicted"/>
<dbReference type="Gene3D" id="3.30.300.30">
    <property type="match status" value="1"/>
</dbReference>
<comment type="pathway">
    <text evidence="1">Siderophore biosynthesis.</text>
</comment>
<dbReference type="PANTHER" id="PTHR43767">
    <property type="entry name" value="LONG-CHAIN-FATTY-ACID--COA LIGASE"/>
    <property type="match status" value="1"/>
</dbReference>
<sequence>MTTQVYLDGAVPYPAEFAETYRKKGYWIGQNLSDFLRESTQKYPKIIAIYDGEKAVTYSEFDYLVDCCASHLYQHGLRAGDKAVVQMPNHYQFYVLFFALIRLGALPIMSLPAHRYAELSSFFKQTQAKAYFCADFGSQKFDYRELAEKLQQTAPCLRHVFVLGNAGNFVAIQDLLKETNILDKAISPTTADQVAFLQLSGGSTGVPKLIPRTHDDYLYSVRESAKICCLDQSSRLLMVLPAAHNFSMSSAGSLGIFYAGGAVVLGTDPSPDTAFPLIKKHGVTDACLVPALVRPWMDKAAKDQDPILSTLRCLQVGGARLPDAVASRLIDEFKVNLQQVFGMAEGLVNYTRFDMTKDQIIHTQGLKISEDDEILVLDDNDQPVEAGQVGHLLTRGPYTIRGYYQAPEHNERSFTPDGFYRTGDLVRIREDGCIVVEGRSKEQINRAGEKIATEEVEQALLTHPQIRLAALVAMPDEVMGEKSCAFVAWQSQSDDPSPIRLAMSVRQHLKDYGLATYKIPDRVEFIEQFPYTAFGKIDKKRLRQQLETKTNVLA</sequence>